<dbReference type="Gene3D" id="2.30.30.40">
    <property type="entry name" value="SH3 Domains"/>
    <property type="match status" value="1"/>
</dbReference>
<keyword evidence="1" id="KW-0812">Transmembrane</keyword>
<dbReference type="Proteomes" id="UP000076927">
    <property type="component" value="Chromosome"/>
</dbReference>
<gene>
    <name evidence="3" type="ORF">SY83_09410</name>
</gene>
<proteinExistence type="predicted"/>
<dbReference type="RefSeq" id="WP_068606008.1">
    <property type="nucleotide sequence ID" value="NZ_CP011388.1"/>
</dbReference>
<evidence type="ECO:0000256" key="1">
    <source>
        <dbReference type="SAM" id="Phobius"/>
    </source>
</evidence>
<dbReference type="STRING" id="1178515.SY83_09410"/>
<feature type="transmembrane region" description="Helical" evidence="1">
    <location>
        <begin position="126"/>
        <end position="146"/>
    </location>
</feature>
<organism evidence="3 4">
    <name type="scientific">Paenibacillus swuensis</name>
    <dbReference type="NCBI Taxonomy" id="1178515"/>
    <lineage>
        <taxon>Bacteria</taxon>
        <taxon>Bacillati</taxon>
        <taxon>Bacillota</taxon>
        <taxon>Bacilli</taxon>
        <taxon>Bacillales</taxon>
        <taxon>Paenibacillaceae</taxon>
        <taxon>Paenibacillus</taxon>
    </lineage>
</organism>
<evidence type="ECO:0000259" key="2">
    <source>
        <dbReference type="PROSITE" id="PS51781"/>
    </source>
</evidence>
<dbReference type="KEGG" id="pswu:SY83_09410"/>
<dbReference type="InterPro" id="IPR003646">
    <property type="entry name" value="SH3-like_bac-type"/>
</dbReference>
<dbReference type="PATRIC" id="fig|1178515.4.peg.1880"/>
<reference evidence="3 4" key="1">
    <citation type="submission" date="2015-01" db="EMBL/GenBank/DDBJ databases">
        <title>Paenibacillus swuensis/DY6/whole genome sequencing.</title>
        <authorList>
            <person name="Kim M.K."/>
            <person name="Srinivasan S."/>
            <person name="Lee J.-J."/>
        </authorList>
    </citation>
    <scope>NUCLEOTIDE SEQUENCE [LARGE SCALE GENOMIC DNA]</scope>
    <source>
        <strain evidence="3 4">DY6</strain>
    </source>
</reference>
<evidence type="ECO:0000313" key="4">
    <source>
        <dbReference type="Proteomes" id="UP000076927"/>
    </source>
</evidence>
<accession>A0A172THL9</accession>
<dbReference type="SMART" id="SM00287">
    <property type="entry name" value="SH3b"/>
    <property type="match status" value="1"/>
</dbReference>
<dbReference type="PROSITE" id="PS51781">
    <property type="entry name" value="SH3B"/>
    <property type="match status" value="1"/>
</dbReference>
<feature type="transmembrane region" description="Helical" evidence="1">
    <location>
        <begin position="59"/>
        <end position="81"/>
    </location>
</feature>
<protein>
    <recommendedName>
        <fullName evidence="2">SH3b domain-containing protein</fullName>
    </recommendedName>
</protein>
<sequence length="265" mass="30259">MINSGNFLQIIQTQNPTLLEALQEGIKGYLIIGFIASILLVYIVVPMCIWLLSQLRGRLIKVLAAFVRLLAYMVDFLFIFFMRIFRVKKIPNMLDFNGDWLSNYANKQTVNRHAFIMSYKNKRKKVALLIIAFFISFFTLSDRYRWYEKSVAVEKIYLSINDVFTYADGLKEQLLAENSIAVAVENVTITYIKLNKGEPMGNIRSEGSLSAEQIGVAKAGETLEFLQEEKKDGKRIWYKVRTAKGQVGWISGAISSKVEVVQSKP</sequence>
<name>A0A172THL9_9BACL</name>
<keyword evidence="1" id="KW-0472">Membrane</keyword>
<dbReference type="OrthoDB" id="2852535at2"/>
<keyword evidence="4" id="KW-1185">Reference proteome</keyword>
<dbReference type="AlphaFoldDB" id="A0A172THL9"/>
<evidence type="ECO:0000313" key="3">
    <source>
        <dbReference type="EMBL" id="ANE46456.1"/>
    </source>
</evidence>
<dbReference type="Pfam" id="PF08239">
    <property type="entry name" value="SH3_3"/>
    <property type="match status" value="1"/>
</dbReference>
<keyword evidence="1" id="KW-1133">Transmembrane helix</keyword>
<feature type="transmembrane region" description="Helical" evidence="1">
    <location>
        <begin position="29"/>
        <end position="53"/>
    </location>
</feature>
<feature type="domain" description="SH3b" evidence="2">
    <location>
        <begin position="184"/>
        <end position="258"/>
    </location>
</feature>
<dbReference type="EMBL" id="CP011388">
    <property type="protein sequence ID" value="ANE46456.1"/>
    <property type="molecule type" value="Genomic_DNA"/>
</dbReference>